<sequence length="538" mass="57222">MDTGEMINHLHHGHGYKLIECPIDHCTPTCKKNCTINHHVESCGPLELEGEFKYTRDARNELKHLDIPLPLATVIDHRRPQVVQTAEKKIMARKGKEDDSSSASTSTRGRKSKKVDKAEPPKKVSRRNVILSPTPSEDDSSKKVDKSEPPKRVSRRNVILSPTPSEDDSSSASTSTRGRKSKKVNKGKNKAEAPQKVSSRKPPNLVPSPTPAAVALTLPDDIIVDPAPLSLAPPDDGLPDPGGFEGFDTLDTDTAFGTGTEFGGDFDGGDAGLAGTEFGGNLEDFDTNLGGDTDAGGTGMEGFDTNLGGDTDADGTGMEGFDTNLGGDTDADGTGMEGFDTNLGSVKDARRTGIEATNFDDDVDFAAVIARDDGFWDSLDSNPWSSSASTSAVPSAPSLSSSTSASTSAFLSTPHGPASSNPWSDSAAKQDPLPFSASSLSPTSAPSIPLPLATTDPTPHGPASEHERIRRCIQEFEQLNGITVPGLVEVLIAEEMTVEDVRATNWEEMKSCYPSIKLGHFKKLASFLSQWLDRESSL</sequence>
<feature type="compositionally biased region" description="Basic and acidic residues" evidence="1">
    <location>
        <begin position="139"/>
        <end position="151"/>
    </location>
</feature>
<feature type="region of interest" description="Disordered" evidence="1">
    <location>
        <begin position="80"/>
        <end position="213"/>
    </location>
</feature>
<dbReference type="AlphaFoldDB" id="A0A0D0BUI1"/>
<feature type="compositionally biased region" description="Low complexity" evidence="1">
    <location>
        <begin position="226"/>
        <end position="242"/>
    </location>
</feature>
<name>A0A0D0BUI1_9AGAR</name>
<accession>A0A0D0BUI1</accession>
<protein>
    <submittedName>
        <fullName evidence="2">Uncharacterized protein</fullName>
    </submittedName>
</protein>
<feature type="compositionally biased region" description="Basic and acidic residues" evidence="1">
    <location>
        <begin position="86"/>
        <end position="99"/>
    </location>
</feature>
<proteinExistence type="predicted"/>
<keyword evidence="3" id="KW-1185">Reference proteome</keyword>
<gene>
    <name evidence="2" type="ORF">GYMLUDRAFT_44877</name>
</gene>
<organism evidence="2 3">
    <name type="scientific">Collybiopsis luxurians FD-317 M1</name>
    <dbReference type="NCBI Taxonomy" id="944289"/>
    <lineage>
        <taxon>Eukaryota</taxon>
        <taxon>Fungi</taxon>
        <taxon>Dikarya</taxon>
        <taxon>Basidiomycota</taxon>
        <taxon>Agaricomycotina</taxon>
        <taxon>Agaricomycetes</taxon>
        <taxon>Agaricomycetidae</taxon>
        <taxon>Agaricales</taxon>
        <taxon>Marasmiineae</taxon>
        <taxon>Omphalotaceae</taxon>
        <taxon>Collybiopsis</taxon>
        <taxon>Collybiopsis luxurians</taxon>
    </lineage>
</organism>
<reference evidence="2 3" key="1">
    <citation type="submission" date="2014-04" db="EMBL/GenBank/DDBJ databases">
        <title>Evolutionary Origins and Diversification of the Mycorrhizal Mutualists.</title>
        <authorList>
            <consortium name="DOE Joint Genome Institute"/>
            <consortium name="Mycorrhizal Genomics Consortium"/>
            <person name="Kohler A."/>
            <person name="Kuo A."/>
            <person name="Nagy L.G."/>
            <person name="Floudas D."/>
            <person name="Copeland A."/>
            <person name="Barry K.W."/>
            <person name="Cichocki N."/>
            <person name="Veneault-Fourrey C."/>
            <person name="LaButti K."/>
            <person name="Lindquist E.A."/>
            <person name="Lipzen A."/>
            <person name="Lundell T."/>
            <person name="Morin E."/>
            <person name="Murat C."/>
            <person name="Riley R."/>
            <person name="Ohm R."/>
            <person name="Sun H."/>
            <person name="Tunlid A."/>
            <person name="Henrissat B."/>
            <person name="Grigoriev I.V."/>
            <person name="Hibbett D.S."/>
            <person name="Martin F."/>
        </authorList>
    </citation>
    <scope>NUCLEOTIDE SEQUENCE [LARGE SCALE GENOMIC DNA]</scope>
    <source>
        <strain evidence="2 3">FD-317 M1</strain>
    </source>
</reference>
<dbReference type="OrthoDB" id="3271023at2759"/>
<evidence type="ECO:0000256" key="1">
    <source>
        <dbReference type="SAM" id="MobiDB-lite"/>
    </source>
</evidence>
<feature type="compositionally biased region" description="Low complexity" evidence="1">
    <location>
        <begin position="382"/>
        <end position="414"/>
    </location>
</feature>
<feature type="compositionally biased region" description="Basic residues" evidence="1">
    <location>
        <begin position="177"/>
        <end position="188"/>
    </location>
</feature>
<evidence type="ECO:0000313" key="3">
    <source>
        <dbReference type="Proteomes" id="UP000053593"/>
    </source>
</evidence>
<dbReference type="Proteomes" id="UP000053593">
    <property type="component" value="Unassembled WGS sequence"/>
</dbReference>
<dbReference type="HOGENOM" id="CLU_506276_0_0_1"/>
<feature type="region of interest" description="Disordered" evidence="1">
    <location>
        <begin position="226"/>
        <end position="246"/>
    </location>
</feature>
<dbReference type="EMBL" id="KN834781">
    <property type="protein sequence ID" value="KIK59131.1"/>
    <property type="molecule type" value="Genomic_DNA"/>
</dbReference>
<evidence type="ECO:0000313" key="2">
    <source>
        <dbReference type="EMBL" id="KIK59131.1"/>
    </source>
</evidence>
<feature type="compositionally biased region" description="Low complexity" evidence="1">
    <location>
        <begin position="432"/>
        <end position="453"/>
    </location>
</feature>
<feature type="region of interest" description="Disordered" evidence="1">
    <location>
        <begin position="382"/>
        <end position="466"/>
    </location>
</feature>